<gene>
    <name evidence="3" type="ORF">VKT23_002119</name>
</gene>
<organism evidence="3 4">
    <name type="scientific">Marasmiellus scandens</name>
    <dbReference type="NCBI Taxonomy" id="2682957"/>
    <lineage>
        <taxon>Eukaryota</taxon>
        <taxon>Fungi</taxon>
        <taxon>Dikarya</taxon>
        <taxon>Basidiomycota</taxon>
        <taxon>Agaricomycotina</taxon>
        <taxon>Agaricomycetes</taxon>
        <taxon>Agaricomycetidae</taxon>
        <taxon>Agaricales</taxon>
        <taxon>Marasmiineae</taxon>
        <taxon>Omphalotaceae</taxon>
        <taxon>Marasmiellus</taxon>
    </lineage>
</organism>
<reference evidence="3 4" key="1">
    <citation type="submission" date="2024-01" db="EMBL/GenBank/DDBJ databases">
        <title>A draft genome for the cacao thread blight pathogen Marasmiellus scandens.</title>
        <authorList>
            <person name="Baruah I.K."/>
            <person name="Leung J."/>
            <person name="Bukari Y."/>
            <person name="Amoako-Attah I."/>
            <person name="Meinhardt L.W."/>
            <person name="Bailey B.A."/>
            <person name="Cohen S.P."/>
        </authorList>
    </citation>
    <scope>NUCLEOTIDE SEQUENCE [LARGE SCALE GENOMIC DNA]</scope>
    <source>
        <strain evidence="3 4">GH-19</strain>
    </source>
</reference>
<dbReference type="Pfam" id="PF00646">
    <property type="entry name" value="F-box"/>
    <property type="match status" value="1"/>
</dbReference>
<dbReference type="SMART" id="SM00256">
    <property type="entry name" value="FBOX"/>
    <property type="match status" value="1"/>
</dbReference>
<dbReference type="Proteomes" id="UP001498398">
    <property type="component" value="Unassembled WGS sequence"/>
</dbReference>
<protein>
    <recommendedName>
        <fullName evidence="2">F-box domain-containing protein</fullName>
    </recommendedName>
</protein>
<sequence>MIAGLLQLPNELLFVILHELDLLSLVHCTEVCRALHSIVDSSSLLQYRLHLALSGMKDGPPGIDGTITRLNKLKAHQEAWQNVKWSTRQTFPLQSVQLWELAGGILAFTHCKKSFTFIQLPSIYRGIKQKEWNIEVDNKFDVADFSMDISNDLLVLIVKGNGNREETLFKIHLLSLSTGKPHPSTSSPILDFQSRAVDDEWTFEIRISGQYLGIMFSGLITEKLVMWNWQNGTFLQYRKEIVSFAFLTDELVLMSQIRDGLHLELIVVDINVRNGYLCRLDLPDPHDDMDIFDISIHSESYRCHSGNVPFTTSFDDRLFVVFYTLFNIRTEGGATYALFIPLSTIMSVIERQEIDHTWQSWGPKGSRMLQLGCPADVWVCYMHGLKAAVFEKDTKEIQLLDFNQLALKYDLAKNEQSQTKLLPEETVISGAFMKSVHTSLGGRVRTVALPADSAMAVMFSEDALLVICRDDESDTEREDMVVFSF</sequence>
<dbReference type="InterPro" id="IPR001810">
    <property type="entry name" value="F-box_dom"/>
</dbReference>
<comment type="caution">
    <text evidence="3">The sequence shown here is derived from an EMBL/GenBank/DDBJ whole genome shotgun (WGS) entry which is preliminary data.</text>
</comment>
<feature type="signal peptide" evidence="1">
    <location>
        <begin position="1"/>
        <end position="28"/>
    </location>
</feature>
<dbReference type="EMBL" id="JBANRG010000002">
    <property type="protein sequence ID" value="KAK7470697.1"/>
    <property type="molecule type" value="Genomic_DNA"/>
</dbReference>
<evidence type="ECO:0000313" key="4">
    <source>
        <dbReference type="Proteomes" id="UP001498398"/>
    </source>
</evidence>
<accession>A0ABR1K284</accession>
<evidence type="ECO:0000256" key="1">
    <source>
        <dbReference type="SAM" id="SignalP"/>
    </source>
</evidence>
<keyword evidence="1" id="KW-0732">Signal</keyword>
<dbReference type="Gene3D" id="1.20.1280.50">
    <property type="match status" value="1"/>
</dbReference>
<dbReference type="SUPFAM" id="SSF81383">
    <property type="entry name" value="F-box domain"/>
    <property type="match status" value="1"/>
</dbReference>
<evidence type="ECO:0000259" key="2">
    <source>
        <dbReference type="PROSITE" id="PS50181"/>
    </source>
</evidence>
<keyword evidence="4" id="KW-1185">Reference proteome</keyword>
<feature type="chain" id="PRO_5047442542" description="F-box domain-containing protein" evidence="1">
    <location>
        <begin position="29"/>
        <end position="485"/>
    </location>
</feature>
<dbReference type="CDD" id="cd09917">
    <property type="entry name" value="F-box_SF"/>
    <property type="match status" value="1"/>
</dbReference>
<proteinExistence type="predicted"/>
<name>A0ABR1K284_9AGAR</name>
<dbReference type="InterPro" id="IPR036047">
    <property type="entry name" value="F-box-like_dom_sf"/>
</dbReference>
<dbReference type="PROSITE" id="PS50181">
    <property type="entry name" value="FBOX"/>
    <property type="match status" value="1"/>
</dbReference>
<evidence type="ECO:0000313" key="3">
    <source>
        <dbReference type="EMBL" id="KAK7470697.1"/>
    </source>
</evidence>
<feature type="domain" description="F-box" evidence="2">
    <location>
        <begin position="2"/>
        <end position="48"/>
    </location>
</feature>